<keyword evidence="1" id="KW-0175">Coiled coil</keyword>
<accession>A0A8B6C7N2</accession>
<organism evidence="2 3">
    <name type="scientific">Mytilus galloprovincialis</name>
    <name type="common">Mediterranean mussel</name>
    <dbReference type="NCBI Taxonomy" id="29158"/>
    <lineage>
        <taxon>Eukaryota</taxon>
        <taxon>Metazoa</taxon>
        <taxon>Spiralia</taxon>
        <taxon>Lophotrochozoa</taxon>
        <taxon>Mollusca</taxon>
        <taxon>Bivalvia</taxon>
        <taxon>Autobranchia</taxon>
        <taxon>Pteriomorphia</taxon>
        <taxon>Mytilida</taxon>
        <taxon>Mytiloidea</taxon>
        <taxon>Mytilidae</taxon>
        <taxon>Mytilinae</taxon>
        <taxon>Mytilus</taxon>
    </lineage>
</organism>
<name>A0A8B6C7N2_MYTGA</name>
<sequence>MCDSATSRKKFEMSDHQFEVKFDDMVVDQDYQDEEMFSQSAQKDQDLESDIDMIDEEIQRKNERIIQLELMLEKSKTGSI</sequence>
<evidence type="ECO:0000313" key="3">
    <source>
        <dbReference type="Proteomes" id="UP000596742"/>
    </source>
</evidence>
<dbReference type="AlphaFoldDB" id="A0A8B6C7N2"/>
<keyword evidence="3" id="KW-1185">Reference proteome</keyword>
<protein>
    <submittedName>
        <fullName evidence="2">Uncharacterized protein</fullName>
    </submittedName>
</protein>
<evidence type="ECO:0000256" key="1">
    <source>
        <dbReference type="SAM" id="Coils"/>
    </source>
</evidence>
<dbReference type="Proteomes" id="UP000596742">
    <property type="component" value="Unassembled WGS sequence"/>
</dbReference>
<evidence type="ECO:0000313" key="2">
    <source>
        <dbReference type="EMBL" id="VDI01432.1"/>
    </source>
</evidence>
<gene>
    <name evidence="2" type="ORF">MGAL_10B040043</name>
</gene>
<proteinExistence type="predicted"/>
<dbReference type="EMBL" id="UYJE01001352">
    <property type="protein sequence ID" value="VDI01432.1"/>
    <property type="molecule type" value="Genomic_DNA"/>
</dbReference>
<feature type="coiled-coil region" evidence="1">
    <location>
        <begin position="44"/>
        <end position="71"/>
    </location>
</feature>
<reference evidence="2" key="1">
    <citation type="submission" date="2018-11" db="EMBL/GenBank/DDBJ databases">
        <authorList>
            <person name="Alioto T."/>
            <person name="Alioto T."/>
        </authorList>
    </citation>
    <scope>NUCLEOTIDE SEQUENCE</scope>
</reference>
<comment type="caution">
    <text evidence="2">The sequence shown here is derived from an EMBL/GenBank/DDBJ whole genome shotgun (WGS) entry which is preliminary data.</text>
</comment>